<sequence length="95" mass="10420">MGCFIYARCLQQGLGVAKDEELAKELFSKLSVNTFARDIVVDCQARGVSIQTLGGVPQRGREACLQTLNDRMADYGGNRMGHRSAGSDQRVRNGR</sequence>
<organism evidence="2 3">
    <name type="scientific">Paragonimus heterotremus</name>
    <dbReference type="NCBI Taxonomy" id="100268"/>
    <lineage>
        <taxon>Eukaryota</taxon>
        <taxon>Metazoa</taxon>
        <taxon>Spiralia</taxon>
        <taxon>Lophotrochozoa</taxon>
        <taxon>Platyhelminthes</taxon>
        <taxon>Trematoda</taxon>
        <taxon>Digenea</taxon>
        <taxon>Plagiorchiida</taxon>
        <taxon>Troglotremata</taxon>
        <taxon>Troglotrematidae</taxon>
        <taxon>Paragonimus</taxon>
    </lineage>
</organism>
<gene>
    <name evidence="2" type="ORF">PHET_12108</name>
</gene>
<dbReference type="OrthoDB" id="2384430at2759"/>
<proteinExistence type="predicted"/>
<accession>A0A8J4SYA0</accession>
<evidence type="ECO:0000313" key="3">
    <source>
        <dbReference type="Proteomes" id="UP000748531"/>
    </source>
</evidence>
<comment type="caution">
    <text evidence="2">The sequence shown here is derived from an EMBL/GenBank/DDBJ whole genome shotgun (WGS) entry which is preliminary data.</text>
</comment>
<feature type="region of interest" description="Disordered" evidence="1">
    <location>
        <begin position="75"/>
        <end position="95"/>
    </location>
</feature>
<dbReference type="AlphaFoldDB" id="A0A8J4SYA0"/>
<dbReference type="Proteomes" id="UP000748531">
    <property type="component" value="Unassembled WGS sequence"/>
</dbReference>
<protein>
    <submittedName>
        <fullName evidence="2">Uncharacterized protein</fullName>
    </submittedName>
</protein>
<evidence type="ECO:0000313" key="2">
    <source>
        <dbReference type="EMBL" id="KAF5394171.1"/>
    </source>
</evidence>
<reference evidence="2" key="1">
    <citation type="submission" date="2019-05" db="EMBL/GenBank/DDBJ databases">
        <title>Annotation for the trematode Paragonimus heterotremus.</title>
        <authorList>
            <person name="Choi Y.-J."/>
        </authorList>
    </citation>
    <scope>NUCLEOTIDE SEQUENCE</scope>
    <source>
        <strain evidence="2">LC</strain>
    </source>
</reference>
<name>A0A8J4SYA0_9TREM</name>
<evidence type="ECO:0000256" key="1">
    <source>
        <dbReference type="SAM" id="MobiDB-lite"/>
    </source>
</evidence>
<dbReference type="EMBL" id="LUCH01020176">
    <property type="protein sequence ID" value="KAF5394171.1"/>
    <property type="molecule type" value="Genomic_DNA"/>
</dbReference>
<keyword evidence="3" id="KW-1185">Reference proteome</keyword>